<keyword evidence="6" id="KW-0119">Carbohydrate metabolism</keyword>
<comment type="similarity">
    <text evidence="2">Belongs to the disproportionating enzyme family.</text>
</comment>
<dbReference type="GO" id="GO:0004134">
    <property type="term" value="F:4-alpha-glucanotransferase activity"/>
    <property type="evidence" value="ECO:0007669"/>
    <property type="project" value="UniProtKB-EC"/>
</dbReference>
<gene>
    <name evidence="9" type="ORF">LEA_04289</name>
</gene>
<evidence type="ECO:0000313" key="9">
    <source>
        <dbReference type="EMBL" id="EKC77212.1"/>
    </source>
</evidence>
<comment type="catalytic activity">
    <reaction evidence="1">
        <text>Transfers a segment of a (1-&gt;4)-alpha-D-glucan to a new position in an acceptor, which may be glucose or a (1-&gt;4)-alpha-D-glucan.</text>
        <dbReference type="EC" id="2.4.1.25"/>
    </reaction>
</comment>
<keyword evidence="4" id="KW-0328">Glycosyltransferase</keyword>
<keyword evidence="5 9" id="KW-0808">Transferase</keyword>
<dbReference type="EMBL" id="AJWY01002828">
    <property type="protein sequence ID" value="EKC77212.1"/>
    <property type="molecule type" value="Genomic_DNA"/>
</dbReference>
<dbReference type="AlphaFoldDB" id="K1TVX5"/>
<evidence type="ECO:0000256" key="6">
    <source>
        <dbReference type="ARBA" id="ARBA00023277"/>
    </source>
</evidence>
<dbReference type="EC" id="2.4.1.25" evidence="3"/>
<evidence type="ECO:0000256" key="7">
    <source>
        <dbReference type="ARBA" id="ARBA00031423"/>
    </source>
</evidence>
<dbReference type="SUPFAM" id="SSF51445">
    <property type="entry name" value="(Trans)glycosidases"/>
    <property type="match status" value="1"/>
</dbReference>
<name>K1TVX5_9ZZZZ</name>
<feature type="non-terminal residue" evidence="9">
    <location>
        <position position="67"/>
    </location>
</feature>
<evidence type="ECO:0000256" key="2">
    <source>
        <dbReference type="ARBA" id="ARBA00005684"/>
    </source>
</evidence>
<dbReference type="InterPro" id="IPR017853">
    <property type="entry name" value="GH"/>
</dbReference>
<evidence type="ECO:0000256" key="3">
    <source>
        <dbReference type="ARBA" id="ARBA00012560"/>
    </source>
</evidence>
<organism evidence="9">
    <name type="scientific">human gut metagenome</name>
    <dbReference type="NCBI Taxonomy" id="408170"/>
    <lineage>
        <taxon>unclassified sequences</taxon>
        <taxon>metagenomes</taxon>
        <taxon>organismal metagenomes</taxon>
    </lineage>
</organism>
<reference evidence="9" key="1">
    <citation type="journal article" date="2013" name="Environ. Microbiol.">
        <title>Microbiota from the distal guts of lean and obese adolescents exhibit partial functional redundancy besides clear differences in community structure.</title>
        <authorList>
            <person name="Ferrer M."/>
            <person name="Ruiz A."/>
            <person name="Lanza F."/>
            <person name="Haange S.B."/>
            <person name="Oberbach A."/>
            <person name="Till H."/>
            <person name="Bargiela R."/>
            <person name="Campoy C."/>
            <person name="Segura M.T."/>
            <person name="Richter M."/>
            <person name="von Bergen M."/>
            <person name="Seifert J."/>
            <person name="Suarez A."/>
        </authorList>
    </citation>
    <scope>NUCLEOTIDE SEQUENCE</scope>
</reference>
<evidence type="ECO:0000256" key="4">
    <source>
        <dbReference type="ARBA" id="ARBA00022676"/>
    </source>
</evidence>
<proteinExistence type="inferred from homology"/>
<dbReference type="InterPro" id="IPR003385">
    <property type="entry name" value="Glyco_hydro_77"/>
</dbReference>
<sequence length="67" mass="7476">MPSLLPSKKSWGSPRIIAEDLGFLTDDVRALLKECAYPGMKVLEFAFDSRDGGDYRPTRYPPTALLT</sequence>
<evidence type="ECO:0000256" key="8">
    <source>
        <dbReference type="ARBA" id="ARBA00031501"/>
    </source>
</evidence>
<comment type="caution">
    <text evidence="9">The sequence shown here is derived from an EMBL/GenBank/DDBJ whole genome shotgun (WGS) entry which is preliminary data.</text>
</comment>
<protein>
    <recommendedName>
        <fullName evidence="3">4-alpha-glucanotransferase</fullName>
        <ecNumber evidence="3">2.4.1.25</ecNumber>
    </recommendedName>
    <alternativeName>
        <fullName evidence="7">Amylomaltase</fullName>
    </alternativeName>
    <alternativeName>
        <fullName evidence="8">Disproportionating enzyme</fullName>
    </alternativeName>
</protein>
<evidence type="ECO:0000256" key="1">
    <source>
        <dbReference type="ARBA" id="ARBA00000439"/>
    </source>
</evidence>
<evidence type="ECO:0000256" key="5">
    <source>
        <dbReference type="ARBA" id="ARBA00022679"/>
    </source>
</evidence>
<dbReference type="Pfam" id="PF02446">
    <property type="entry name" value="Glyco_hydro_77"/>
    <property type="match status" value="1"/>
</dbReference>
<accession>K1TVX5</accession>
<dbReference type="GO" id="GO:0005975">
    <property type="term" value="P:carbohydrate metabolic process"/>
    <property type="evidence" value="ECO:0007669"/>
    <property type="project" value="InterPro"/>
</dbReference>
<dbReference type="Gene3D" id="3.20.20.80">
    <property type="entry name" value="Glycosidases"/>
    <property type="match status" value="1"/>
</dbReference>